<dbReference type="EMBL" id="JADMLG010000010">
    <property type="protein sequence ID" value="MBH0779382.1"/>
    <property type="molecule type" value="Genomic_DNA"/>
</dbReference>
<evidence type="ECO:0000259" key="1">
    <source>
        <dbReference type="Pfam" id="PF12728"/>
    </source>
</evidence>
<reference evidence="2" key="1">
    <citation type="submission" date="2020-11" db="EMBL/GenBank/DDBJ databases">
        <title>Nocardia NEAU-351.nov., a novel actinomycete isolated from the cow dung.</title>
        <authorList>
            <person name="Zhang X."/>
        </authorList>
    </citation>
    <scope>NUCLEOTIDE SEQUENCE</scope>
    <source>
        <strain evidence="2">NEAU-351</strain>
    </source>
</reference>
<feature type="domain" description="Helix-turn-helix" evidence="1">
    <location>
        <begin position="52"/>
        <end position="100"/>
    </location>
</feature>
<dbReference type="Pfam" id="PF12728">
    <property type="entry name" value="HTH_17"/>
    <property type="match status" value="1"/>
</dbReference>
<sequence length="108" mass="12012">MSGALRQGQMLRTLADVLVRIADGNEVERDWLIDQLATTDSPVHLSTASSELLEVPEACQRLRISKWSLYQLIHQRKIGTVKIGRRRFVPSTEVAKFIQELAAAGAAL</sequence>
<gene>
    <name evidence="2" type="ORF">IT779_24245</name>
</gene>
<dbReference type="RefSeq" id="WP_198428868.1">
    <property type="nucleotide sequence ID" value="NZ_JADMLG010000010.1"/>
</dbReference>
<dbReference type="Proteomes" id="UP000655751">
    <property type="component" value="Unassembled WGS sequence"/>
</dbReference>
<accession>A0A931ICY8</accession>
<evidence type="ECO:0000313" key="3">
    <source>
        <dbReference type="Proteomes" id="UP000655751"/>
    </source>
</evidence>
<comment type="caution">
    <text evidence="2">The sequence shown here is derived from an EMBL/GenBank/DDBJ whole genome shotgun (WGS) entry which is preliminary data.</text>
</comment>
<dbReference type="InterPro" id="IPR010093">
    <property type="entry name" value="SinI_DNA-bd"/>
</dbReference>
<dbReference type="AlphaFoldDB" id="A0A931ICY8"/>
<organism evidence="2 3">
    <name type="scientific">Nocardia bovistercoris</name>
    <dbReference type="NCBI Taxonomy" id="2785916"/>
    <lineage>
        <taxon>Bacteria</taxon>
        <taxon>Bacillati</taxon>
        <taxon>Actinomycetota</taxon>
        <taxon>Actinomycetes</taxon>
        <taxon>Mycobacteriales</taxon>
        <taxon>Nocardiaceae</taxon>
        <taxon>Nocardia</taxon>
    </lineage>
</organism>
<name>A0A931ICY8_9NOCA</name>
<dbReference type="GO" id="GO:0003677">
    <property type="term" value="F:DNA binding"/>
    <property type="evidence" value="ECO:0007669"/>
    <property type="project" value="InterPro"/>
</dbReference>
<protein>
    <submittedName>
        <fullName evidence="2">Helix-turn-helix domain-containing protein</fullName>
    </submittedName>
</protein>
<evidence type="ECO:0000313" key="2">
    <source>
        <dbReference type="EMBL" id="MBH0779382.1"/>
    </source>
</evidence>
<dbReference type="NCBIfam" id="TIGR01764">
    <property type="entry name" value="excise"/>
    <property type="match status" value="1"/>
</dbReference>
<keyword evidence="3" id="KW-1185">Reference proteome</keyword>
<dbReference type="InterPro" id="IPR041657">
    <property type="entry name" value="HTH_17"/>
</dbReference>
<proteinExistence type="predicted"/>